<gene>
    <name evidence="1" type="ORF">PCOR1329_LOCUS54918</name>
</gene>
<name>A0ABN9V7S3_9DINO</name>
<organism evidence="1 2">
    <name type="scientific">Prorocentrum cordatum</name>
    <dbReference type="NCBI Taxonomy" id="2364126"/>
    <lineage>
        <taxon>Eukaryota</taxon>
        <taxon>Sar</taxon>
        <taxon>Alveolata</taxon>
        <taxon>Dinophyceae</taxon>
        <taxon>Prorocentrales</taxon>
        <taxon>Prorocentraceae</taxon>
        <taxon>Prorocentrum</taxon>
    </lineage>
</organism>
<proteinExistence type="predicted"/>
<keyword evidence="2" id="KW-1185">Reference proteome</keyword>
<sequence length="197" mass="20561">MLRKGKAGLVCRPKAGFLCKRGELEQLLEAAGAKERAYRELWPDARAVPRLRTGVPGGGLLGFGDTCPDCRGDCADQAGVGAAPTPARRRLVVRRRYPSGVRRKAGNLAIPEGDGPVTGACLRGLLKDQMSLPVAKLLVVRGGDADGAEVELQDSEVLAEGVDHIVVEKDEGVQPAVEAAAFQGSVFRGPAARGAAA</sequence>
<comment type="caution">
    <text evidence="1">The sequence shown here is derived from an EMBL/GenBank/DDBJ whole genome shotgun (WGS) entry which is preliminary data.</text>
</comment>
<evidence type="ECO:0000313" key="1">
    <source>
        <dbReference type="EMBL" id="CAK0868167.1"/>
    </source>
</evidence>
<protein>
    <submittedName>
        <fullName evidence="1">Uncharacterized protein</fullName>
    </submittedName>
</protein>
<dbReference type="EMBL" id="CAUYUJ010016723">
    <property type="protein sequence ID" value="CAK0868167.1"/>
    <property type="molecule type" value="Genomic_DNA"/>
</dbReference>
<evidence type="ECO:0000313" key="2">
    <source>
        <dbReference type="Proteomes" id="UP001189429"/>
    </source>
</evidence>
<accession>A0ABN9V7S3</accession>
<dbReference type="Proteomes" id="UP001189429">
    <property type="component" value="Unassembled WGS sequence"/>
</dbReference>
<reference evidence="1" key="1">
    <citation type="submission" date="2023-10" db="EMBL/GenBank/DDBJ databases">
        <authorList>
            <person name="Chen Y."/>
            <person name="Shah S."/>
            <person name="Dougan E. K."/>
            <person name="Thang M."/>
            <person name="Chan C."/>
        </authorList>
    </citation>
    <scope>NUCLEOTIDE SEQUENCE [LARGE SCALE GENOMIC DNA]</scope>
</reference>